<dbReference type="STRING" id="1802055.A3A74_05845"/>
<feature type="transmembrane region" description="Helical" evidence="1">
    <location>
        <begin position="38"/>
        <end position="67"/>
    </location>
</feature>
<dbReference type="Proteomes" id="UP000179270">
    <property type="component" value="Unassembled WGS sequence"/>
</dbReference>
<sequence length="258" mass="29548">MKFLLYLLYSVILLIISIFIGLLAVEFWGLVGLGGGSLALLFSIPFIALGLIILSALILAIIFKYIFKTKLSWFYVFGFFLVLITLTIASIIIRFIAYNYQYERGLKEYESIFKSMDDNFILDEVNFSTEQINKTVTVELKYHFNPASIPDNYTGNLPSFIQAEFAKDPDADPLWSINGCDSATFTQSKLYYGDREMSTLSHEKLQEGGYRSVIQYSIKTKPVAECDSEGLFQRLNNRDFNILYSNKIFKTVKTDFQN</sequence>
<dbReference type="AlphaFoldDB" id="A0A1F7IHV7"/>
<evidence type="ECO:0000256" key="1">
    <source>
        <dbReference type="SAM" id="Phobius"/>
    </source>
</evidence>
<proteinExistence type="predicted"/>
<evidence type="ECO:0000313" key="3">
    <source>
        <dbReference type="Proteomes" id="UP000179270"/>
    </source>
</evidence>
<dbReference type="EMBL" id="MGAF01000001">
    <property type="protein sequence ID" value="OGK42962.1"/>
    <property type="molecule type" value="Genomic_DNA"/>
</dbReference>
<reference evidence="2 3" key="1">
    <citation type="journal article" date="2016" name="Nat. Commun.">
        <title>Thousands of microbial genomes shed light on interconnected biogeochemical processes in an aquifer system.</title>
        <authorList>
            <person name="Anantharaman K."/>
            <person name="Brown C.T."/>
            <person name="Hug L.A."/>
            <person name="Sharon I."/>
            <person name="Castelle C.J."/>
            <person name="Probst A.J."/>
            <person name="Thomas B.C."/>
            <person name="Singh A."/>
            <person name="Wilkins M.J."/>
            <person name="Karaoz U."/>
            <person name="Brodie E.L."/>
            <person name="Williams K.H."/>
            <person name="Hubbard S.S."/>
            <person name="Banfield J.F."/>
        </authorList>
    </citation>
    <scope>NUCLEOTIDE SEQUENCE [LARGE SCALE GENOMIC DNA]</scope>
</reference>
<keyword evidence="1" id="KW-0472">Membrane</keyword>
<feature type="transmembrane region" description="Helical" evidence="1">
    <location>
        <begin position="73"/>
        <end position="97"/>
    </location>
</feature>
<protein>
    <submittedName>
        <fullName evidence="2">Uncharacterized protein</fullName>
    </submittedName>
</protein>
<comment type="caution">
    <text evidence="2">The sequence shown here is derived from an EMBL/GenBank/DDBJ whole genome shotgun (WGS) entry which is preliminary data.</text>
</comment>
<feature type="transmembrane region" description="Helical" evidence="1">
    <location>
        <begin position="6"/>
        <end position="31"/>
    </location>
</feature>
<keyword evidence="1" id="KW-1133">Transmembrane helix</keyword>
<organism evidence="2 3">
    <name type="scientific">Candidatus Roizmanbacteria bacterium RIFCSPLOWO2_01_FULL_35_13</name>
    <dbReference type="NCBI Taxonomy" id="1802055"/>
    <lineage>
        <taxon>Bacteria</taxon>
        <taxon>Candidatus Roizmaniibacteriota</taxon>
    </lineage>
</organism>
<keyword evidence="1" id="KW-0812">Transmembrane</keyword>
<name>A0A1F7IHV7_9BACT</name>
<accession>A0A1F7IHV7</accession>
<evidence type="ECO:0000313" key="2">
    <source>
        <dbReference type="EMBL" id="OGK42962.1"/>
    </source>
</evidence>
<gene>
    <name evidence="2" type="ORF">A3A74_05845</name>
</gene>